<evidence type="ECO:0000313" key="3">
    <source>
        <dbReference type="Proteomes" id="UP000044377"/>
    </source>
</evidence>
<sequence length="164" mass="18467">MKKVLIALAAVLPCRQMRLPLMAFLPKPLVVLLLVLPLSALALLQVLLAWLLWVLQQQWRQVLPLPLQTMTTMVVPVPVPVLLQVLVNLVLTIRPLRWPLFFLITTLFSENPFSDKNKTNDDSKTNGKNEYADCRADFVHPPDRLFSEDGVIGKNGEAGFFRAG</sequence>
<dbReference type="EMBL" id="CGIG01000001">
    <property type="protein sequence ID" value="CPR21753.1"/>
    <property type="molecule type" value="Genomic_DNA"/>
</dbReference>
<organism evidence="2 3">
    <name type="scientific">Brenneria goodwinii</name>
    <dbReference type="NCBI Taxonomy" id="1109412"/>
    <lineage>
        <taxon>Bacteria</taxon>
        <taxon>Pseudomonadati</taxon>
        <taxon>Pseudomonadota</taxon>
        <taxon>Gammaproteobacteria</taxon>
        <taxon>Enterobacterales</taxon>
        <taxon>Pectobacteriaceae</taxon>
        <taxon>Brenneria</taxon>
    </lineage>
</organism>
<keyword evidence="1" id="KW-1133">Transmembrane helix</keyword>
<gene>
    <name evidence="2" type="ORF">BN1221_05063c</name>
</gene>
<dbReference type="AlphaFoldDB" id="A0A0G4K306"/>
<feature type="transmembrane region" description="Helical" evidence="1">
    <location>
        <begin position="32"/>
        <end position="55"/>
    </location>
</feature>
<proteinExistence type="predicted"/>
<name>A0A0G4K306_9GAMM</name>
<evidence type="ECO:0000256" key="1">
    <source>
        <dbReference type="SAM" id="Phobius"/>
    </source>
</evidence>
<dbReference type="RefSeq" id="WP_231604273.1">
    <property type="nucleotide sequence ID" value="NZ_CGIG01000001.1"/>
</dbReference>
<reference evidence="3" key="1">
    <citation type="submission" date="2015-01" db="EMBL/GenBank/DDBJ databases">
        <authorList>
            <person name="Paterson Steve"/>
        </authorList>
    </citation>
    <scope>NUCLEOTIDE SEQUENCE [LARGE SCALE GENOMIC DNA]</scope>
    <source>
        <strain evidence="3">OBR1</strain>
    </source>
</reference>
<dbReference type="Proteomes" id="UP000044377">
    <property type="component" value="Unassembled WGS sequence"/>
</dbReference>
<protein>
    <submittedName>
        <fullName evidence="2">Uncharacterized protein</fullName>
    </submittedName>
</protein>
<feature type="transmembrane region" description="Helical" evidence="1">
    <location>
        <begin position="67"/>
        <end position="90"/>
    </location>
</feature>
<evidence type="ECO:0000313" key="2">
    <source>
        <dbReference type="EMBL" id="CPR21753.1"/>
    </source>
</evidence>
<dbReference type="STRING" id="1109412.BN1221_05063c"/>
<accession>A0A0G4K306</accession>
<keyword evidence="3" id="KW-1185">Reference proteome</keyword>
<keyword evidence="1" id="KW-0472">Membrane</keyword>
<keyword evidence="1" id="KW-0812">Transmembrane</keyword>